<feature type="compositionally biased region" description="Polar residues" evidence="1">
    <location>
        <begin position="272"/>
        <end position="282"/>
    </location>
</feature>
<dbReference type="Pfam" id="PF00496">
    <property type="entry name" value="SBP_bac_5"/>
    <property type="match status" value="1"/>
</dbReference>
<protein>
    <submittedName>
        <fullName evidence="3">ABC-type transport system substrate-binding protein</fullName>
    </submittedName>
</protein>
<keyword evidence="4" id="KW-1185">Reference proteome</keyword>
<evidence type="ECO:0000256" key="1">
    <source>
        <dbReference type="SAM" id="MobiDB-lite"/>
    </source>
</evidence>
<dbReference type="Proteomes" id="UP000579605">
    <property type="component" value="Unassembled WGS sequence"/>
</dbReference>
<dbReference type="RefSeq" id="WP_179789859.1">
    <property type="nucleotide sequence ID" value="NZ_BAAARR010000005.1"/>
</dbReference>
<feature type="domain" description="Solute-binding protein family 5" evidence="2">
    <location>
        <begin position="145"/>
        <end position="227"/>
    </location>
</feature>
<dbReference type="InterPro" id="IPR000914">
    <property type="entry name" value="SBP_5_dom"/>
</dbReference>
<dbReference type="Gene3D" id="3.10.105.10">
    <property type="entry name" value="Dipeptide-binding Protein, Domain 3"/>
    <property type="match status" value="1"/>
</dbReference>
<gene>
    <name evidence="3" type="ORF">F4554_005068</name>
</gene>
<evidence type="ECO:0000313" key="3">
    <source>
        <dbReference type="EMBL" id="NYH92430.1"/>
    </source>
</evidence>
<feature type="compositionally biased region" description="Basic residues" evidence="1">
    <location>
        <begin position="253"/>
        <end position="262"/>
    </location>
</feature>
<feature type="region of interest" description="Disordered" evidence="1">
    <location>
        <begin position="226"/>
        <end position="282"/>
    </location>
</feature>
<evidence type="ECO:0000313" key="4">
    <source>
        <dbReference type="Proteomes" id="UP000579605"/>
    </source>
</evidence>
<evidence type="ECO:0000259" key="2">
    <source>
        <dbReference type="Pfam" id="PF00496"/>
    </source>
</evidence>
<dbReference type="SUPFAM" id="SSF53850">
    <property type="entry name" value="Periplasmic binding protein-like II"/>
    <property type="match status" value="1"/>
</dbReference>
<name>A0A852ZTV6_9ACTN</name>
<dbReference type="AlphaFoldDB" id="A0A852ZTV6"/>
<organism evidence="3 4">
    <name type="scientific">Actinopolymorpha rutila</name>
    <dbReference type="NCBI Taxonomy" id="446787"/>
    <lineage>
        <taxon>Bacteria</taxon>
        <taxon>Bacillati</taxon>
        <taxon>Actinomycetota</taxon>
        <taxon>Actinomycetes</taxon>
        <taxon>Propionibacteriales</taxon>
        <taxon>Actinopolymorphaceae</taxon>
        <taxon>Actinopolymorpha</taxon>
    </lineage>
</organism>
<accession>A0A852ZTV6</accession>
<dbReference type="EMBL" id="JACBZH010000001">
    <property type="protein sequence ID" value="NYH92430.1"/>
    <property type="molecule type" value="Genomic_DNA"/>
</dbReference>
<proteinExistence type="predicted"/>
<sequence length="282" mass="31929">MPVARSGRGTLAKFTTPDDNTLVLTFDAPAPLTADRIAMWVNGTVRNGPKWMAPSHYAKQFHPKYNKDVPKDWASAGGLFETKVYWSRNPMCPTMTGWKLESLQEGRLTTLERNPYYYDAVMPNGDQLPYADTVKVLLWDGGSGTGSIFFLNYDHKDEKFRKLVREPKFRQALSLGVDRKEIQKAIYFNTGEITTGTMSPKAIEFHVDDKGKQVYKNWRDAYVKHDPEASATPSSRTCRRRRTSGRVASRTRGSTRPRRSTTPRRTTGKTPASTDSLARQVL</sequence>
<dbReference type="Gene3D" id="3.40.190.10">
    <property type="entry name" value="Periplasmic binding protein-like II"/>
    <property type="match status" value="1"/>
</dbReference>
<comment type="caution">
    <text evidence="3">The sequence shown here is derived from an EMBL/GenBank/DDBJ whole genome shotgun (WGS) entry which is preliminary data.</text>
</comment>
<reference evidence="3 4" key="1">
    <citation type="submission" date="2020-07" db="EMBL/GenBank/DDBJ databases">
        <title>Sequencing the genomes of 1000 actinobacteria strains.</title>
        <authorList>
            <person name="Klenk H.-P."/>
        </authorList>
    </citation>
    <scope>NUCLEOTIDE SEQUENCE [LARGE SCALE GENOMIC DNA]</scope>
    <source>
        <strain evidence="3 4">DSM 18448</strain>
    </source>
</reference>